<name>A0ABV2SBN1_9GAMM</name>
<dbReference type="InterPro" id="IPR025944">
    <property type="entry name" value="Sigma_54_int_dom_CS"/>
</dbReference>
<keyword evidence="4" id="KW-0238">DNA-binding</keyword>
<dbReference type="PANTHER" id="PTHR32071">
    <property type="entry name" value="TRANSCRIPTIONAL REGULATORY PROTEIN"/>
    <property type="match status" value="1"/>
</dbReference>
<gene>
    <name evidence="9" type="ORF">V5J35_000360</name>
</gene>
<dbReference type="InterPro" id="IPR001789">
    <property type="entry name" value="Sig_transdc_resp-reg_receiver"/>
</dbReference>
<evidence type="ECO:0000256" key="4">
    <source>
        <dbReference type="ARBA" id="ARBA00023125"/>
    </source>
</evidence>
<feature type="domain" description="Response regulatory" evidence="8">
    <location>
        <begin position="6"/>
        <end position="119"/>
    </location>
</feature>
<dbReference type="Gene3D" id="3.40.50.2300">
    <property type="match status" value="1"/>
</dbReference>
<dbReference type="InterPro" id="IPR002078">
    <property type="entry name" value="Sigma_54_int"/>
</dbReference>
<dbReference type="PANTHER" id="PTHR32071:SF21">
    <property type="entry name" value="TRANSCRIPTIONAL REGULATORY PROTEIN FLGR"/>
    <property type="match status" value="1"/>
</dbReference>
<dbReference type="SUPFAM" id="SSF46689">
    <property type="entry name" value="Homeodomain-like"/>
    <property type="match status" value="1"/>
</dbReference>
<evidence type="ECO:0000256" key="3">
    <source>
        <dbReference type="ARBA" id="ARBA00023015"/>
    </source>
</evidence>
<dbReference type="InterPro" id="IPR002197">
    <property type="entry name" value="HTH_Fis"/>
</dbReference>
<dbReference type="EMBL" id="JBEWTB010000002">
    <property type="protein sequence ID" value="MET4755168.1"/>
    <property type="molecule type" value="Genomic_DNA"/>
</dbReference>
<evidence type="ECO:0000256" key="2">
    <source>
        <dbReference type="ARBA" id="ARBA00022840"/>
    </source>
</evidence>
<comment type="caution">
    <text evidence="6">Lacks conserved residue(s) required for the propagation of feature annotation.</text>
</comment>
<dbReference type="PROSITE" id="PS00676">
    <property type="entry name" value="SIGMA54_INTERACT_2"/>
    <property type="match status" value="1"/>
</dbReference>
<dbReference type="Pfam" id="PF00072">
    <property type="entry name" value="Response_reg"/>
    <property type="match status" value="1"/>
</dbReference>
<dbReference type="PROSITE" id="PS50110">
    <property type="entry name" value="RESPONSE_REGULATORY"/>
    <property type="match status" value="1"/>
</dbReference>
<keyword evidence="1" id="KW-0547">Nucleotide-binding</keyword>
<dbReference type="Gene3D" id="3.40.50.300">
    <property type="entry name" value="P-loop containing nucleotide triphosphate hydrolases"/>
    <property type="match status" value="1"/>
</dbReference>
<dbReference type="InterPro" id="IPR025662">
    <property type="entry name" value="Sigma_54_int_dom_ATP-bd_1"/>
</dbReference>
<comment type="caution">
    <text evidence="9">The sequence shown here is derived from an EMBL/GenBank/DDBJ whole genome shotgun (WGS) entry which is preliminary data.</text>
</comment>
<dbReference type="SUPFAM" id="SSF52172">
    <property type="entry name" value="CheY-like"/>
    <property type="match status" value="1"/>
</dbReference>
<accession>A0ABV2SBN1</accession>
<dbReference type="Pfam" id="PF25601">
    <property type="entry name" value="AAA_lid_14"/>
    <property type="match status" value="1"/>
</dbReference>
<proteinExistence type="predicted"/>
<dbReference type="InterPro" id="IPR025943">
    <property type="entry name" value="Sigma_54_int_dom_ATP-bd_2"/>
</dbReference>
<sequence length="475" mass="51573">MMPDKEVLVTGHDESVPESLISALVSDGWKVSFTDGAELVDTSTQHRPDVAIIPVSIAPESCRLLLARYMQSMPGVPVVVISPEADRQQAVELISAGAADYLVSPVDPDVLVSKVNQLRSVAGADGFIAHSPSTHHTAQLARRAAATSAAILIGGESGTGKEVLARFVHRCSPRVDGPFVAVNCAAIPESMLESILFGHEKGAFTGAVSRHAGKFEQASGGTLFLDEIAEMPMEQQAKLLRVLQEKEVERLGGTEPVKVDIRIVSATNRDLAECVKEGRFREDLYYRLNVFPLHLQPLRERTEDIVPLAQFFLRRSCSQSGQPAPELSAEAMTALQTYDWPGNIRELENVIQRAGVLKRSWVVLPEDLMLPGHAAAHCKADVANVVGIKQFAGRQDADAGNFAEGSSITGKYPGPARKQQEWQHVLEVLKRHGGHRSRSAQELGMTTRMLRYKLAQLRESGVDVDSIIAGSVMAS</sequence>
<evidence type="ECO:0000313" key="10">
    <source>
        <dbReference type="Proteomes" id="UP001549366"/>
    </source>
</evidence>
<dbReference type="InterPro" id="IPR009057">
    <property type="entry name" value="Homeodomain-like_sf"/>
</dbReference>
<dbReference type="InterPro" id="IPR027417">
    <property type="entry name" value="P-loop_NTPase"/>
</dbReference>
<dbReference type="RefSeq" id="WP_354009618.1">
    <property type="nucleotide sequence ID" value="NZ_JBEWTA010000001.1"/>
</dbReference>
<dbReference type="SMART" id="SM00382">
    <property type="entry name" value="AAA"/>
    <property type="match status" value="1"/>
</dbReference>
<dbReference type="InterPro" id="IPR058031">
    <property type="entry name" value="AAA_lid_NorR"/>
</dbReference>
<keyword evidence="5" id="KW-0804">Transcription</keyword>
<feature type="domain" description="Sigma-54 factor interaction" evidence="7">
    <location>
        <begin position="127"/>
        <end position="356"/>
    </location>
</feature>
<dbReference type="Pfam" id="PF02954">
    <property type="entry name" value="HTH_8"/>
    <property type="match status" value="1"/>
</dbReference>
<evidence type="ECO:0000259" key="7">
    <source>
        <dbReference type="PROSITE" id="PS50045"/>
    </source>
</evidence>
<reference evidence="9 10" key="1">
    <citation type="submission" date="2024-06" db="EMBL/GenBank/DDBJ databases">
        <title>Genomic Encyclopedia of Type Strains, Phase V (KMG-V): Genome sequencing to study the core and pangenomes of soil and plant-associated prokaryotes.</title>
        <authorList>
            <person name="Whitman W."/>
        </authorList>
    </citation>
    <scope>NUCLEOTIDE SEQUENCE [LARGE SCALE GENOMIC DNA]</scope>
    <source>
        <strain evidence="9 10">NE40</strain>
    </source>
</reference>
<dbReference type="Pfam" id="PF00158">
    <property type="entry name" value="Sigma54_activat"/>
    <property type="match status" value="1"/>
</dbReference>
<keyword evidence="10" id="KW-1185">Reference proteome</keyword>
<dbReference type="Proteomes" id="UP001549366">
    <property type="component" value="Unassembled WGS sequence"/>
</dbReference>
<evidence type="ECO:0000313" key="9">
    <source>
        <dbReference type="EMBL" id="MET4755168.1"/>
    </source>
</evidence>
<dbReference type="Gene3D" id="1.10.8.60">
    <property type="match status" value="1"/>
</dbReference>
<dbReference type="CDD" id="cd00009">
    <property type="entry name" value="AAA"/>
    <property type="match status" value="1"/>
</dbReference>
<evidence type="ECO:0000256" key="5">
    <source>
        <dbReference type="ARBA" id="ARBA00023163"/>
    </source>
</evidence>
<dbReference type="InterPro" id="IPR003593">
    <property type="entry name" value="AAA+_ATPase"/>
</dbReference>
<dbReference type="Gene3D" id="1.10.10.60">
    <property type="entry name" value="Homeodomain-like"/>
    <property type="match status" value="1"/>
</dbReference>
<evidence type="ECO:0000256" key="1">
    <source>
        <dbReference type="ARBA" id="ARBA00022741"/>
    </source>
</evidence>
<dbReference type="PRINTS" id="PR01590">
    <property type="entry name" value="HTHFIS"/>
</dbReference>
<evidence type="ECO:0000259" key="8">
    <source>
        <dbReference type="PROSITE" id="PS50110"/>
    </source>
</evidence>
<dbReference type="PROSITE" id="PS50045">
    <property type="entry name" value="SIGMA54_INTERACT_4"/>
    <property type="match status" value="1"/>
</dbReference>
<dbReference type="PROSITE" id="PS00688">
    <property type="entry name" value="SIGMA54_INTERACT_3"/>
    <property type="match status" value="1"/>
</dbReference>
<evidence type="ECO:0000256" key="6">
    <source>
        <dbReference type="PROSITE-ProRule" id="PRU00169"/>
    </source>
</evidence>
<dbReference type="InterPro" id="IPR011006">
    <property type="entry name" value="CheY-like_superfamily"/>
</dbReference>
<dbReference type="CDD" id="cd00156">
    <property type="entry name" value="REC"/>
    <property type="match status" value="1"/>
</dbReference>
<dbReference type="SUPFAM" id="SSF52540">
    <property type="entry name" value="P-loop containing nucleoside triphosphate hydrolases"/>
    <property type="match status" value="1"/>
</dbReference>
<protein>
    <submittedName>
        <fullName evidence="9">Two-component system response regulator FlrC</fullName>
    </submittedName>
</protein>
<keyword evidence="3" id="KW-0805">Transcription regulation</keyword>
<organism evidence="9 10">
    <name type="scientific">Endozoicomonas lisbonensis</name>
    <dbReference type="NCBI Taxonomy" id="3120522"/>
    <lineage>
        <taxon>Bacteria</taxon>
        <taxon>Pseudomonadati</taxon>
        <taxon>Pseudomonadota</taxon>
        <taxon>Gammaproteobacteria</taxon>
        <taxon>Oceanospirillales</taxon>
        <taxon>Endozoicomonadaceae</taxon>
        <taxon>Endozoicomonas</taxon>
    </lineage>
</organism>
<dbReference type="PROSITE" id="PS00675">
    <property type="entry name" value="SIGMA54_INTERACT_1"/>
    <property type="match status" value="1"/>
</dbReference>
<keyword evidence="2" id="KW-0067">ATP-binding</keyword>